<feature type="compositionally biased region" description="Polar residues" evidence="1">
    <location>
        <begin position="655"/>
        <end position="668"/>
    </location>
</feature>
<feature type="compositionally biased region" description="Low complexity" evidence="1">
    <location>
        <begin position="517"/>
        <end position="527"/>
    </location>
</feature>
<feature type="region of interest" description="Disordered" evidence="1">
    <location>
        <begin position="505"/>
        <end position="539"/>
    </location>
</feature>
<proteinExistence type="predicted"/>
<feature type="region of interest" description="Disordered" evidence="1">
    <location>
        <begin position="600"/>
        <end position="669"/>
    </location>
</feature>
<dbReference type="EMBL" id="JAWRVE010000018">
    <property type="protein sequence ID" value="KAL1875886.1"/>
    <property type="molecule type" value="Genomic_DNA"/>
</dbReference>
<dbReference type="PANTHER" id="PTHR35711">
    <property type="entry name" value="EXPRESSED PROTEIN"/>
    <property type="match status" value="1"/>
</dbReference>
<feature type="compositionally biased region" description="Basic and acidic residues" evidence="1">
    <location>
        <begin position="52"/>
        <end position="75"/>
    </location>
</feature>
<keyword evidence="3" id="KW-1185">Reference proteome</keyword>
<feature type="compositionally biased region" description="Polar residues" evidence="1">
    <location>
        <begin position="192"/>
        <end position="208"/>
    </location>
</feature>
<feature type="compositionally biased region" description="Acidic residues" evidence="1">
    <location>
        <begin position="76"/>
        <end position="105"/>
    </location>
</feature>
<organism evidence="2 3">
    <name type="scientific">Diaporthe australafricana</name>
    <dbReference type="NCBI Taxonomy" id="127596"/>
    <lineage>
        <taxon>Eukaryota</taxon>
        <taxon>Fungi</taxon>
        <taxon>Dikarya</taxon>
        <taxon>Ascomycota</taxon>
        <taxon>Pezizomycotina</taxon>
        <taxon>Sordariomycetes</taxon>
        <taxon>Sordariomycetidae</taxon>
        <taxon>Diaporthales</taxon>
        <taxon>Diaporthaceae</taxon>
        <taxon>Diaporthe</taxon>
    </lineage>
</organism>
<evidence type="ECO:0008006" key="4">
    <source>
        <dbReference type="Google" id="ProtNLM"/>
    </source>
</evidence>
<feature type="compositionally biased region" description="Polar residues" evidence="1">
    <location>
        <begin position="446"/>
        <end position="455"/>
    </location>
</feature>
<accession>A0ABR3XIV5</accession>
<feature type="compositionally biased region" description="Acidic residues" evidence="1">
    <location>
        <begin position="456"/>
        <end position="465"/>
    </location>
</feature>
<comment type="caution">
    <text evidence="2">The sequence shown here is derived from an EMBL/GenBank/DDBJ whole genome shotgun (WGS) entry which is preliminary data.</text>
</comment>
<reference evidence="2 3" key="1">
    <citation type="journal article" date="2024" name="IMA Fungus">
        <title>IMA Genome - F19 : A genome assembly and annotation guide to empower mycologists, including annotated draft genome sequences of Ceratocystis pirilliformis, Diaporthe australafricana, Fusarium ophioides, Paecilomyces lecythidis, and Sporothrix stenoceras.</title>
        <authorList>
            <person name="Aylward J."/>
            <person name="Wilson A.M."/>
            <person name="Visagie C.M."/>
            <person name="Spraker J."/>
            <person name="Barnes I."/>
            <person name="Buitendag C."/>
            <person name="Ceriani C."/>
            <person name="Del Mar Angel L."/>
            <person name="du Plessis D."/>
            <person name="Fuchs T."/>
            <person name="Gasser K."/>
            <person name="Kramer D."/>
            <person name="Li W."/>
            <person name="Munsamy K."/>
            <person name="Piso A."/>
            <person name="Price J.L."/>
            <person name="Sonnekus B."/>
            <person name="Thomas C."/>
            <person name="van der Nest A."/>
            <person name="van Dijk A."/>
            <person name="van Heerden A."/>
            <person name="van Vuuren N."/>
            <person name="Yilmaz N."/>
            <person name="Duong T.A."/>
            <person name="van der Merwe N.A."/>
            <person name="Wingfield M.J."/>
            <person name="Wingfield B.D."/>
        </authorList>
    </citation>
    <scope>NUCLEOTIDE SEQUENCE [LARGE SCALE GENOMIC DNA]</scope>
    <source>
        <strain evidence="2 3">CMW 18300</strain>
    </source>
</reference>
<feature type="compositionally biased region" description="Acidic residues" evidence="1">
    <location>
        <begin position="143"/>
        <end position="154"/>
    </location>
</feature>
<evidence type="ECO:0000313" key="3">
    <source>
        <dbReference type="Proteomes" id="UP001583177"/>
    </source>
</evidence>
<evidence type="ECO:0000313" key="2">
    <source>
        <dbReference type="EMBL" id="KAL1875886.1"/>
    </source>
</evidence>
<feature type="compositionally biased region" description="Basic and acidic residues" evidence="1">
    <location>
        <begin position="528"/>
        <end position="539"/>
    </location>
</feature>
<name>A0ABR3XIV5_9PEZI</name>
<feature type="compositionally biased region" description="Polar residues" evidence="1">
    <location>
        <begin position="38"/>
        <end position="50"/>
    </location>
</feature>
<dbReference type="Proteomes" id="UP001583177">
    <property type="component" value="Unassembled WGS sequence"/>
</dbReference>
<feature type="region of interest" description="Disordered" evidence="1">
    <location>
        <begin position="444"/>
        <end position="472"/>
    </location>
</feature>
<sequence length="730" mass="81208">MPKRRGTRLVAQRLLEATAQENDLDYFGQFTKRAKLNGDTNGQESTSNAPQKKADDRAARLARREAAKLGETQRTEEDDEEDESDGAAEDENEDEDEDDDADEYGGPDGVDLDRITQAINQARNRTKKPTINGIGARRRDQHEDTEESSDDGESSNEGIFVSQSSDGDEVDAPRNVHDKSRSRHGASKEAPQKSQIENDGTIQNNETRTSAHNEDEGGAESASEIESEIAEDSVFVEAPRRGETPVTVKVVINSMGGIFKTLQHQAWTGSIHWNRAFETDNDDDGNKTCATASGTALMKALQGLNDVLEEATNTPQGSSEDELDFTTVIAYLRTNSADVQQHFARINQTVDRICSREMVPPPPAAGEIAIARVVKTRQALLRDISRRLIPMLLVSVKKASGICPSEDNRSKTTLHLDCFALQFFLRPLAWTSRLHKALQRGFEQWPQDNDSQNDANDPEEGGSEAEESKKNAHSILKSQLDTLYSSVKKAEREIQDIAEQAERQKREVRAKHRNQGRLLARQQLNAEARQREQEEQRMRDEKQFQAFLKSTRALRNKLDPLKQLWDQSQADLPVSTCATYRHGAAGGGSSSGRGQRIAGAARLEGGPSRKDRVEVISDSDSDDPFSENYQPPAETPVANRDISSNGRPQNHLLGSGSSRPASYASNREWSQEEDKAMIVAIRYKGTYDVVSMARKLQRSQDDVARKATFLKQGYCEAYARRGVEIPAWAR</sequence>
<dbReference type="PANTHER" id="PTHR35711:SF1">
    <property type="entry name" value="ECTODERMAL, ISOFORM F"/>
    <property type="match status" value="1"/>
</dbReference>
<evidence type="ECO:0000256" key="1">
    <source>
        <dbReference type="SAM" id="MobiDB-lite"/>
    </source>
</evidence>
<feature type="region of interest" description="Disordered" evidence="1">
    <location>
        <begin position="35"/>
        <end position="235"/>
    </location>
</feature>
<protein>
    <recommendedName>
        <fullName evidence="4">Myb-like domain-containing protein</fullName>
    </recommendedName>
</protein>
<gene>
    <name evidence="2" type="ORF">Daus18300_003077</name>
</gene>